<reference evidence="1" key="1">
    <citation type="journal article" date="2015" name="Nature">
        <title>Complex archaea that bridge the gap between prokaryotes and eukaryotes.</title>
        <authorList>
            <person name="Spang A."/>
            <person name="Saw J.H."/>
            <person name="Jorgensen S.L."/>
            <person name="Zaremba-Niedzwiedzka K."/>
            <person name="Martijn J."/>
            <person name="Lind A.E."/>
            <person name="van Eijk R."/>
            <person name="Schleper C."/>
            <person name="Guy L."/>
            <person name="Ettema T.J."/>
        </authorList>
    </citation>
    <scope>NUCLEOTIDE SEQUENCE</scope>
</reference>
<accession>A0A0F8WF49</accession>
<proteinExistence type="predicted"/>
<dbReference type="EMBL" id="LAZR01065618">
    <property type="protein sequence ID" value="KKK55183.1"/>
    <property type="molecule type" value="Genomic_DNA"/>
</dbReference>
<evidence type="ECO:0000313" key="1">
    <source>
        <dbReference type="EMBL" id="KKK55183.1"/>
    </source>
</evidence>
<dbReference type="AlphaFoldDB" id="A0A0F8WF49"/>
<comment type="caution">
    <text evidence="1">The sequence shown here is derived from an EMBL/GenBank/DDBJ whole genome shotgun (WGS) entry which is preliminary data.</text>
</comment>
<sequence length="68" mass="7393">MTIITTTKGPMDTSLLEKKTGGIDDENELTNWVEYWLDGELIHRSVHVHLKKNVAAESIAAAFPGAAG</sequence>
<organism evidence="1">
    <name type="scientific">marine sediment metagenome</name>
    <dbReference type="NCBI Taxonomy" id="412755"/>
    <lineage>
        <taxon>unclassified sequences</taxon>
        <taxon>metagenomes</taxon>
        <taxon>ecological metagenomes</taxon>
    </lineage>
</organism>
<protein>
    <submittedName>
        <fullName evidence="1">Uncharacterized protein</fullName>
    </submittedName>
</protein>
<gene>
    <name evidence="1" type="ORF">LCGC14_3077140</name>
</gene>
<name>A0A0F8WF49_9ZZZZ</name>